<protein>
    <submittedName>
        <fullName evidence="2">Cytochrome P450</fullName>
    </submittedName>
</protein>
<dbReference type="Gene3D" id="1.10.630.10">
    <property type="entry name" value="Cytochrome P450"/>
    <property type="match status" value="1"/>
</dbReference>
<proteinExistence type="inferred from homology"/>
<keyword evidence="1" id="KW-0479">Metal-binding</keyword>
<dbReference type="InterPro" id="IPR001128">
    <property type="entry name" value="Cyt_P450"/>
</dbReference>
<keyword evidence="1" id="KW-0408">Iron</keyword>
<dbReference type="PRINTS" id="PR00385">
    <property type="entry name" value="P450"/>
</dbReference>
<dbReference type="PANTHER" id="PTHR24301:SF2">
    <property type="entry name" value="THROMBOXANE-A SYNTHASE"/>
    <property type="match status" value="1"/>
</dbReference>
<dbReference type="InterPro" id="IPR036396">
    <property type="entry name" value="Cyt_P450_sf"/>
</dbReference>
<dbReference type="InterPro" id="IPR002401">
    <property type="entry name" value="Cyt_P450_E_grp-I"/>
</dbReference>
<accession>A0ABX0FIE4</accession>
<dbReference type="PANTHER" id="PTHR24301">
    <property type="entry name" value="THROMBOXANE-A SYNTHASE"/>
    <property type="match status" value="1"/>
</dbReference>
<sequence length="493" mass="53442">MENSMPRTAAAPDSGCAQSPAIALRRIADLPGPRPWPLAGNLPQIRPLRLHQDVEAWSREYGPLFRIAFGSRPVLVVSSHELVGAVLRDRPDGFRRPALTAQVSEEMGGRPGLFLAEGAPWREQRRMVMAALAPHAVKAYFPSLVKVAQRLQAHWQTAARTGAAIDLTEDLKRYSVDIIAGLAFGTEVNTIDGGEDVIQRHMDVILPAVAKRSIAMFPYWRYVKLPADRQLDRSVATLSAAIDDLIAAARARLNAEPARRARPANLLEAMICAAEEGGGGVDDVAVAGNVTTMLLAGEDTTSNTLAWMLYLLKRNPAALAKAREEVLRIAPDAAAFSIEQMDALDYVDACAQEAMRLKPVAPFIPLEALRDSVVGDVAVPQGGLVWLVMRNDSVADSHVANAADFDPERWLRRGDEAMNKHVSMPFGAGARTCPGRYLALLEIKLAAATLLNSFDIASIATVDNSEPQELSGFTMSPIGLRMTLRAPTSDLQR</sequence>
<gene>
    <name evidence="2" type="ORF">GW587_08505</name>
</gene>
<organism evidence="2 3">
    <name type="scientific">Duganella aceris</name>
    <dbReference type="NCBI Taxonomy" id="2703883"/>
    <lineage>
        <taxon>Bacteria</taxon>
        <taxon>Pseudomonadati</taxon>
        <taxon>Pseudomonadota</taxon>
        <taxon>Betaproteobacteria</taxon>
        <taxon>Burkholderiales</taxon>
        <taxon>Oxalobacteraceae</taxon>
        <taxon>Telluria group</taxon>
        <taxon>Duganella</taxon>
    </lineage>
</organism>
<dbReference type="Proteomes" id="UP000666369">
    <property type="component" value="Unassembled WGS sequence"/>
</dbReference>
<dbReference type="EMBL" id="JAADJT010000003">
    <property type="protein sequence ID" value="NGZ84296.1"/>
    <property type="molecule type" value="Genomic_DNA"/>
</dbReference>
<keyword evidence="1" id="KW-0349">Heme</keyword>
<dbReference type="SUPFAM" id="SSF48264">
    <property type="entry name" value="Cytochrome P450"/>
    <property type="match status" value="1"/>
</dbReference>
<comment type="similarity">
    <text evidence="1">Belongs to the cytochrome P450 family.</text>
</comment>
<evidence type="ECO:0000256" key="1">
    <source>
        <dbReference type="RuleBase" id="RU000461"/>
    </source>
</evidence>
<dbReference type="InterPro" id="IPR017972">
    <property type="entry name" value="Cyt_P450_CS"/>
</dbReference>
<keyword evidence="1" id="KW-0560">Oxidoreductase</keyword>
<dbReference type="Pfam" id="PF00067">
    <property type="entry name" value="p450"/>
    <property type="match status" value="1"/>
</dbReference>
<evidence type="ECO:0000313" key="2">
    <source>
        <dbReference type="EMBL" id="NGZ84296.1"/>
    </source>
</evidence>
<dbReference type="PRINTS" id="PR00463">
    <property type="entry name" value="EP450I"/>
</dbReference>
<dbReference type="PROSITE" id="PS00086">
    <property type="entry name" value="CYTOCHROME_P450"/>
    <property type="match status" value="1"/>
</dbReference>
<name>A0ABX0FIE4_9BURK</name>
<evidence type="ECO:0000313" key="3">
    <source>
        <dbReference type="Proteomes" id="UP000666369"/>
    </source>
</evidence>
<keyword evidence="1" id="KW-0503">Monooxygenase</keyword>
<comment type="caution">
    <text evidence="2">The sequence shown here is derived from an EMBL/GenBank/DDBJ whole genome shotgun (WGS) entry which is preliminary data.</text>
</comment>
<reference evidence="3" key="1">
    <citation type="submission" date="2023-07" db="EMBL/GenBank/DDBJ databases">
        <title>Duganella aceri sp. nov., isolated from tree sap.</title>
        <authorList>
            <person name="Kim I.S."/>
        </authorList>
    </citation>
    <scope>NUCLEOTIDE SEQUENCE [LARGE SCALE GENOMIC DNA]</scope>
    <source>
        <strain evidence="3">SAP-35</strain>
    </source>
</reference>
<keyword evidence="3" id="KW-1185">Reference proteome</keyword>